<dbReference type="AlphaFoldDB" id="A0A6I6G9J7"/>
<evidence type="ECO:0000256" key="1">
    <source>
        <dbReference type="ARBA" id="ARBA00022475"/>
    </source>
</evidence>
<dbReference type="Pfam" id="PF07584">
    <property type="entry name" value="BatA"/>
    <property type="match status" value="1"/>
</dbReference>
<feature type="transmembrane region" description="Helical" evidence="5">
    <location>
        <begin position="308"/>
        <end position="330"/>
    </location>
</feature>
<dbReference type="Pfam" id="PF00092">
    <property type="entry name" value="VWA"/>
    <property type="match status" value="1"/>
</dbReference>
<dbReference type="InterPro" id="IPR002035">
    <property type="entry name" value="VWF_A"/>
</dbReference>
<dbReference type="InterPro" id="IPR024163">
    <property type="entry name" value="Aerotolerance_reg_N"/>
</dbReference>
<evidence type="ECO:0000256" key="5">
    <source>
        <dbReference type="SAM" id="Phobius"/>
    </source>
</evidence>
<evidence type="ECO:0000256" key="3">
    <source>
        <dbReference type="ARBA" id="ARBA00022989"/>
    </source>
</evidence>
<dbReference type="EMBL" id="CP046566">
    <property type="protein sequence ID" value="QGW29307.1"/>
    <property type="molecule type" value="Genomic_DNA"/>
</dbReference>
<evidence type="ECO:0000313" key="7">
    <source>
        <dbReference type="EMBL" id="QGW29307.1"/>
    </source>
</evidence>
<dbReference type="PANTHER" id="PTHR22550">
    <property type="entry name" value="SPORE GERMINATION PROTEIN"/>
    <property type="match status" value="1"/>
</dbReference>
<feature type="transmembrane region" description="Helical" evidence="5">
    <location>
        <begin position="13"/>
        <end position="31"/>
    </location>
</feature>
<dbReference type="KEGG" id="fls:GLV81_15350"/>
<sequence>MIRDYLNDIVFDWPWLLVLLILVPVWVWWSIRQRKKNTAGIAATTGNRGWMQQSWRLRLMYFPMWLRGIAVACLIVALAKPAHYQTIEMNNGEGIDIMLCMDVSGSMLARDFTPDRLRASMEVARNFVQGRKGDRIGLVIFSGQSLALCPLTSDLQAVLHQINAIEYGQLADGTSIGTGLASSVDRLRQSKSPGKVVILLTDGEDTGGFFDPATAKQLAMTYGIKVYTIGVGSKGLAPMPYQTPTGTQVREEKVNIDEALLTDIAQSTGGQYFRATNTKGLDSIYASINQLEKNRVESTIFTKRTERFLPWLAAAIALLILEMLLTVAFFKKLP</sequence>
<dbReference type="SMART" id="SM00327">
    <property type="entry name" value="VWA"/>
    <property type="match status" value="1"/>
</dbReference>
<evidence type="ECO:0000313" key="8">
    <source>
        <dbReference type="Proteomes" id="UP000426027"/>
    </source>
</evidence>
<evidence type="ECO:0000256" key="2">
    <source>
        <dbReference type="ARBA" id="ARBA00022692"/>
    </source>
</evidence>
<dbReference type="PANTHER" id="PTHR22550:SF5">
    <property type="entry name" value="LEUCINE ZIPPER PROTEIN 4"/>
    <property type="match status" value="1"/>
</dbReference>
<name>A0A6I6G9J7_9BACT</name>
<keyword evidence="4 5" id="KW-0472">Membrane</keyword>
<gene>
    <name evidence="7" type="ORF">GLV81_15350</name>
</gene>
<dbReference type="InterPro" id="IPR036465">
    <property type="entry name" value="vWFA_dom_sf"/>
</dbReference>
<accession>A0A6I6G9J7</accession>
<evidence type="ECO:0000256" key="4">
    <source>
        <dbReference type="ARBA" id="ARBA00023136"/>
    </source>
</evidence>
<proteinExistence type="predicted"/>
<evidence type="ECO:0000259" key="6">
    <source>
        <dbReference type="PROSITE" id="PS50234"/>
    </source>
</evidence>
<dbReference type="RefSeq" id="WP_157479659.1">
    <property type="nucleotide sequence ID" value="NZ_CP046566.1"/>
</dbReference>
<reference evidence="7 8" key="1">
    <citation type="submission" date="2019-11" db="EMBL/GenBank/DDBJ databases">
        <authorList>
            <person name="Im W.T."/>
        </authorList>
    </citation>
    <scope>NUCLEOTIDE SEQUENCE [LARGE SCALE GENOMIC DNA]</scope>
    <source>
        <strain evidence="7 8">SB-02</strain>
    </source>
</reference>
<feature type="transmembrane region" description="Helical" evidence="5">
    <location>
        <begin position="59"/>
        <end position="79"/>
    </location>
</feature>
<dbReference type="Proteomes" id="UP000426027">
    <property type="component" value="Chromosome"/>
</dbReference>
<keyword evidence="3 5" id="KW-1133">Transmembrane helix</keyword>
<dbReference type="InterPro" id="IPR050768">
    <property type="entry name" value="UPF0353/GerABKA_families"/>
</dbReference>
<dbReference type="Gene3D" id="3.40.50.410">
    <property type="entry name" value="von Willebrand factor, type A domain"/>
    <property type="match status" value="1"/>
</dbReference>
<keyword evidence="1" id="KW-1003">Cell membrane</keyword>
<protein>
    <submittedName>
        <fullName evidence="7">VWA domain-containing protein</fullName>
    </submittedName>
</protein>
<dbReference type="PROSITE" id="PS50234">
    <property type="entry name" value="VWFA"/>
    <property type="match status" value="1"/>
</dbReference>
<keyword evidence="2 5" id="KW-0812">Transmembrane</keyword>
<organism evidence="7 8">
    <name type="scientific">Phnomibacter ginsenosidimutans</name>
    <dbReference type="NCBI Taxonomy" id="2676868"/>
    <lineage>
        <taxon>Bacteria</taxon>
        <taxon>Pseudomonadati</taxon>
        <taxon>Bacteroidota</taxon>
        <taxon>Chitinophagia</taxon>
        <taxon>Chitinophagales</taxon>
        <taxon>Chitinophagaceae</taxon>
        <taxon>Phnomibacter</taxon>
    </lineage>
</organism>
<keyword evidence="8" id="KW-1185">Reference proteome</keyword>
<dbReference type="SUPFAM" id="SSF53300">
    <property type="entry name" value="vWA-like"/>
    <property type="match status" value="1"/>
</dbReference>
<feature type="domain" description="VWFA" evidence="6">
    <location>
        <begin position="96"/>
        <end position="288"/>
    </location>
</feature>